<keyword evidence="5 6" id="KW-0472">Membrane</keyword>
<name>A0AAV8WSZ1_9CUCU</name>
<feature type="transmembrane region" description="Helical" evidence="6">
    <location>
        <begin position="136"/>
        <end position="156"/>
    </location>
</feature>
<keyword evidence="9" id="KW-1185">Reference proteome</keyword>
<evidence type="ECO:0000313" key="8">
    <source>
        <dbReference type="EMBL" id="KAJ8929708.1"/>
    </source>
</evidence>
<evidence type="ECO:0000256" key="6">
    <source>
        <dbReference type="SAM" id="Phobius"/>
    </source>
</evidence>
<evidence type="ECO:0000256" key="3">
    <source>
        <dbReference type="ARBA" id="ARBA00022692"/>
    </source>
</evidence>
<comment type="subcellular location">
    <subcellularLocation>
        <location evidence="1">Membrane</location>
        <topology evidence="1">Multi-pass membrane protein</topology>
    </subcellularLocation>
</comment>
<keyword evidence="3 6" id="KW-0812">Transmembrane</keyword>
<dbReference type="Proteomes" id="UP001162156">
    <property type="component" value="Unassembled WGS sequence"/>
</dbReference>
<gene>
    <name evidence="8" type="ORF">NQ314_017582</name>
</gene>
<evidence type="ECO:0000256" key="5">
    <source>
        <dbReference type="ARBA" id="ARBA00023136"/>
    </source>
</evidence>
<evidence type="ECO:0000256" key="1">
    <source>
        <dbReference type="ARBA" id="ARBA00004141"/>
    </source>
</evidence>
<feature type="transmembrane region" description="Helical" evidence="6">
    <location>
        <begin position="162"/>
        <end position="181"/>
    </location>
</feature>
<dbReference type="GO" id="GO:0015297">
    <property type="term" value="F:antiporter activity"/>
    <property type="evidence" value="ECO:0007669"/>
    <property type="project" value="InterPro"/>
</dbReference>
<evidence type="ECO:0000259" key="7">
    <source>
        <dbReference type="Pfam" id="PF00999"/>
    </source>
</evidence>
<feature type="domain" description="Cation/H+ exchanger transmembrane" evidence="7">
    <location>
        <begin position="166"/>
        <end position="359"/>
    </location>
</feature>
<organism evidence="8 9">
    <name type="scientific">Rhamnusium bicolor</name>
    <dbReference type="NCBI Taxonomy" id="1586634"/>
    <lineage>
        <taxon>Eukaryota</taxon>
        <taxon>Metazoa</taxon>
        <taxon>Ecdysozoa</taxon>
        <taxon>Arthropoda</taxon>
        <taxon>Hexapoda</taxon>
        <taxon>Insecta</taxon>
        <taxon>Pterygota</taxon>
        <taxon>Neoptera</taxon>
        <taxon>Endopterygota</taxon>
        <taxon>Coleoptera</taxon>
        <taxon>Polyphaga</taxon>
        <taxon>Cucujiformia</taxon>
        <taxon>Chrysomeloidea</taxon>
        <taxon>Cerambycidae</taxon>
        <taxon>Lepturinae</taxon>
        <taxon>Rhagiini</taxon>
        <taxon>Rhamnusium</taxon>
    </lineage>
</organism>
<feature type="transmembrane region" description="Helical" evidence="6">
    <location>
        <begin position="244"/>
        <end position="265"/>
    </location>
</feature>
<dbReference type="InterPro" id="IPR006153">
    <property type="entry name" value="Cation/H_exchanger_TM"/>
</dbReference>
<feature type="transmembrane region" description="Helical" evidence="6">
    <location>
        <begin position="277"/>
        <end position="300"/>
    </location>
</feature>
<dbReference type="GO" id="GO:0016020">
    <property type="term" value="C:membrane"/>
    <property type="evidence" value="ECO:0007669"/>
    <property type="project" value="UniProtKB-SubCell"/>
</dbReference>
<feature type="transmembrane region" description="Helical" evidence="6">
    <location>
        <begin position="53"/>
        <end position="71"/>
    </location>
</feature>
<feature type="transmembrane region" description="Helical" evidence="6">
    <location>
        <begin position="188"/>
        <end position="207"/>
    </location>
</feature>
<dbReference type="EMBL" id="JANEYF010004907">
    <property type="protein sequence ID" value="KAJ8929708.1"/>
    <property type="molecule type" value="Genomic_DNA"/>
</dbReference>
<dbReference type="PANTHER" id="PTHR31102:SF1">
    <property type="entry name" value="CATION_H+ EXCHANGER DOMAIN-CONTAINING PROTEIN"/>
    <property type="match status" value="1"/>
</dbReference>
<sequence length="396" mass="43555">MYSLQEINEKSWWYTFCIRCNSEDEGKKPWEPTCWSKLCPHPFFPSYRQFTRIVSLCLIGTFSWCILYATIGDEAAPPNGKVYQLILLSICSHIGGWLMSLTTLPNHMALVIILVRAGLDLDPTALRRLKFTVLRLSLVPWVIEAGATTVLSRFLLDMSWKFATLLGIGFGVLWGLLCSYAPERNDPFVVPLRILLLLAGGMVSVFGSELLGYGGAGPLGCVAAAFVALVFWSKQGWDVEDNPAATAFDIFWMIFQPILFGVTGARVKLNDLDGGVVSIGVGVLVAGVIIRMIATVLVGVRCGLNLKEKIFVSICWMCKGMVQAALGPVALTLVAPHTAEHVYAEKFLTTSILSIIVTAPRRSTFNNFTGSPSFNQSKPSIVTRSKKKKEKQTLVH</sequence>
<dbReference type="AlphaFoldDB" id="A0AAV8WSZ1"/>
<protein>
    <recommendedName>
        <fullName evidence="7">Cation/H+ exchanger transmembrane domain-containing protein</fullName>
    </recommendedName>
</protein>
<dbReference type="PANTHER" id="PTHR31102">
    <property type="match status" value="1"/>
</dbReference>
<proteinExistence type="inferred from homology"/>
<dbReference type="GO" id="GO:1902600">
    <property type="term" value="P:proton transmembrane transport"/>
    <property type="evidence" value="ECO:0007669"/>
    <property type="project" value="InterPro"/>
</dbReference>
<comment type="caution">
    <text evidence="8">The sequence shown here is derived from an EMBL/GenBank/DDBJ whole genome shotgun (WGS) entry which is preliminary data.</text>
</comment>
<feature type="transmembrane region" description="Helical" evidence="6">
    <location>
        <begin position="213"/>
        <end position="232"/>
    </location>
</feature>
<reference evidence="8" key="1">
    <citation type="journal article" date="2023" name="Insect Mol. Biol.">
        <title>Genome sequencing provides insights into the evolution of gene families encoding plant cell wall-degrading enzymes in longhorned beetles.</title>
        <authorList>
            <person name="Shin N.R."/>
            <person name="Okamura Y."/>
            <person name="Kirsch R."/>
            <person name="Pauchet Y."/>
        </authorList>
    </citation>
    <scope>NUCLEOTIDE SEQUENCE</scope>
    <source>
        <strain evidence="8">RBIC_L_NR</strain>
    </source>
</reference>
<comment type="similarity">
    <text evidence="2">Belongs to the monovalent cation:proton antiporter 1 (CPA1) transporter (TC 2.A.36) family.</text>
</comment>
<evidence type="ECO:0000256" key="2">
    <source>
        <dbReference type="ARBA" id="ARBA00007367"/>
    </source>
</evidence>
<accession>A0AAV8WSZ1</accession>
<evidence type="ECO:0000256" key="4">
    <source>
        <dbReference type="ARBA" id="ARBA00022989"/>
    </source>
</evidence>
<feature type="transmembrane region" description="Helical" evidence="6">
    <location>
        <begin position="83"/>
        <end position="115"/>
    </location>
</feature>
<evidence type="ECO:0000313" key="9">
    <source>
        <dbReference type="Proteomes" id="UP001162156"/>
    </source>
</evidence>
<dbReference type="Pfam" id="PF00999">
    <property type="entry name" value="Na_H_Exchanger"/>
    <property type="match status" value="1"/>
</dbReference>
<dbReference type="InterPro" id="IPR051843">
    <property type="entry name" value="CPA1_transporter"/>
</dbReference>
<keyword evidence="4 6" id="KW-1133">Transmembrane helix</keyword>